<dbReference type="InterPro" id="IPR036508">
    <property type="entry name" value="Chitin-bd_dom_sf"/>
</dbReference>
<feature type="domain" description="Chitin-binding type-2" evidence="9">
    <location>
        <begin position="596"/>
        <end position="649"/>
    </location>
</feature>
<dbReference type="Proteomes" id="UP000234585">
    <property type="component" value="Unassembled WGS sequence"/>
</dbReference>
<comment type="subcellular location">
    <subcellularLocation>
        <location evidence="1">Membrane</location>
        <topology evidence="1">Multi-pass membrane protein</topology>
    </subcellularLocation>
</comment>
<dbReference type="Pfam" id="PF07690">
    <property type="entry name" value="MFS_1"/>
    <property type="match status" value="1"/>
</dbReference>
<name>A0A2I2EZC8_ASPCN</name>
<dbReference type="FunFam" id="1.20.1720.10:FF:000012">
    <property type="entry name" value="MFS toxin efflux pump (AflT)"/>
    <property type="match status" value="1"/>
</dbReference>
<dbReference type="Gene3D" id="2.170.140.10">
    <property type="entry name" value="Chitin binding domain"/>
    <property type="match status" value="1"/>
</dbReference>
<evidence type="ECO:0000256" key="2">
    <source>
        <dbReference type="ARBA" id="ARBA00007520"/>
    </source>
</evidence>
<evidence type="ECO:0000256" key="5">
    <source>
        <dbReference type="ARBA" id="ARBA00023136"/>
    </source>
</evidence>
<keyword evidence="5 7" id="KW-0472">Membrane</keyword>
<evidence type="ECO:0000256" key="7">
    <source>
        <dbReference type="SAM" id="Phobius"/>
    </source>
</evidence>
<dbReference type="PRINTS" id="PR01036">
    <property type="entry name" value="TCRTETB"/>
</dbReference>
<dbReference type="Gene3D" id="1.20.1720.10">
    <property type="entry name" value="Multidrug resistance protein D"/>
    <property type="match status" value="1"/>
</dbReference>
<feature type="transmembrane region" description="Helical" evidence="7">
    <location>
        <begin position="127"/>
        <end position="146"/>
    </location>
</feature>
<dbReference type="GO" id="GO:0008061">
    <property type="term" value="F:chitin binding"/>
    <property type="evidence" value="ECO:0007669"/>
    <property type="project" value="InterPro"/>
</dbReference>
<dbReference type="PANTHER" id="PTHR23501">
    <property type="entry name" value="MAJOR FACILITATOR SUPERFAMILY"/>
    <property type="match status" value="1"/>
</dbReference>
<dbReference type="GO" id="GO:0005886">
    <property type="term" value="C:plasma membrane"/>
    <property type="evidence" value="ECO:0007669"/>
    <property type="project" value="TreeGrafter"/>
</dbReference>
<feature type="transmembrane region" description="Helical" evidence="7">
    <location>
        <begin position="216"/>
        <end position="237"/>
    </location>
</feature>
<evidence type="ECO:0000256" key="1">
    <source>
        <dbReference type="ARBA" id="ARBA00004141"/>
    </source>
</evidence>
<evidence type="ECO:0000256" key="3">
    <source>
        <dbReference type="ARBA" id="ARBA00022692"/>
    </source>
</evidence>
<feature type="transmembrane region" description="Helical" evidence="7">
    <location>
        <begin position="257"/>
        <end position="276"/>
    </location>
</feature>
<keyword evidence="3 7" id="KW-0812">Transmembrane</keyword>
<dbReference type="CDD" id="cd17502">
    <property type="entry name" value="MFS_Azr1_MDR_like"/>
    <property type="match status" value="1"/>
</dbReference>
<feature type="transmembrane region" description="Helical" evidence="7">
    <location>
        <begin position="185"/>
        <end position="204"/>
    </location>
</feature>
<dbReference type="GeneID" id="36524181"/>
<dbReference type="PANTHER" id="PTHR23501:SF198">
    <property type="entry name" value="AZOLE RESISTANCE PROTEIN 1-RELATED"/>
    <property type="match status" value="1"/>
</dbReference>
<feature type="compositionally biased region" description="Basic and acidic residues" evidence="6">
    <location>
        <begin position="27"/>
        <end position="37"/>
    </location>
</feature>
<feature type="transmembrane region" description="Helical" evidence="7">
    <location>
        <begin position="392"/>
        <end position="413"/>
    </location>
</feature>
<evidence type="ECO:0000313" key="10">
    <source>
        <dbReference type="EMBL" id="PLB33731.1"/>
    </source>
</evidence>
<gene>
    <name evidence="10" type="ORF">BDW47DRAFT_129668</name>
</gene>
<feature type="transmembrane region" description="Helical" evidence="7">
    <location>
        <begin position="527"/>
        <end position="547"/>
    </location>
</feature>
<evidence type="ECO:0000256" key="4">
    <source>
        <dbReference type="ARBA" id="ARBA00022989"/>
    </source>
</evidence>
<dbReference type="InterPro" id="IPR020846">
    <property type="entry name" value="MFS_dom"/>
</dbReference>
<feature type="transmembrane region" description="Helical" evidence="7">
    <location>
        <begin position="420"/>
        <end position="439"/>
    </location>
</feature>
<feature type="transmembrane region" description="Helical" evidence="7">
    <location>
        <begin position="288"/>
        <end position="305"/>
    </location>
</feature>
<dbReference type="SUPFAM" id="SSF57625">
    <property type="entry name" value="Invertebrate chitin-binding proteins"/>
    <property type="match status" value="1"/>
</dbReference>
<feature type="domain" description="Major facilitator superfamily (MFS) profile" evidence="8">
    <location>
        <begin position="63"/>
        <end position="549"/>
    </location>
</feature>
<reference evidence="10 11" key="1">
    <citation type="submission" date="2017-12" db="EMBL/GenBank/DDBJ databases">
        <authorList>
            <consortium name="DOE Joint Genome Institute"/>
            <person name="Haridas S."/>
            <person name="Kjaerbolling I."/>
            <person name="Vesth T.C."/>
            <person name="Frisvad J.C."/>
            <person name="Nybo J.L."/>
            <person name="Theobald S."/>
            <person name="Kuo A."/>
            <person name="Bowyer P."/>
            <person name="Matsuda Y."/>
            <person name="Mondo S."/>
            <person name="Lyhne E.K."/>
            <person name="Kogle M.E."/>
            <person name="Clum A."/>
            <person name="Lipzen A."/>
            <person name="Salamov A."/>
            <person name="Ngan C.Y."/>
            <person name="Daum C."/>
            <person name="Chiniquy J."/>
            <person name="Barry K."/>
            <person name="LaButti K."/>
            <person name="Simmons B.A."/>
            <person name="Magnuson J.K."/>
            <person name="Mortensen U.H."/>
            <person name="Larsen T.O."/>
            <person name="Grigoriev I.V."/>
            <person name="Baker S.E."/>
            <person name="Andersen M.R."/>
            <person name="Nordberg H.P."/>
            <person name="Cantor M.N."/>
            <person name="Hua S.X."/>
        </authorList>
    </citation>
    <scope>NUCLEOTIDE SEQUENCE [LARGE SCALE GENOMIC DNA]</scope>
    <source>
        <strain evidence="10 11">CBS 102.13</strain>
    </source>
</reference>
<feature type="transmembrane region" description="Helical" evidence="7">
    <location>
        <begin position="325"/>
        <end position="346"/>
    </location>
</feature>
<dbReference type="OrthoDB" id="10021397at2759"/>
<dbReference type="InterPro" id="IPR002557">
    <property type="entry name" value="Chitin-bd_dom"/>
</dbReference>
<feature type="transmembrane region" description="Helical" evidence="7">
    <location>
        <begin position="366"/>
        <end position="386"/>
    </location>
</feature>
<feature type="transmembrane region" description="Helical" evidence="7">
    <location>
        <begin position="158"/>
        <end position="179"/>
    </location>
</feature>
<dbReference type="EMBL" id="KZ559196">
    <property type="protein sequence ID" value="PLB33731.1"/>
    <property type="molecule type" value="Genomic_DNA"/>
</dbReference>
<dbReference type="Pfam" id="PF01607">
    <property type="entry name" value="CBM_14"/>
    <property type="match status" value="1"/>
</dbReference>
<dbReference type="PROSITE" id="PS50850">
    <property type="entry name" value="MFS"/>
    <property type="match status" value="1"/>
</dbReference>
<evidence type="ECO:0000256" key="6">
    <source>
        <dbReference type="SAM" id="MobiDB-lite"/>
    </source>
</evidence>
<feature type="region of interest" description="Disordered" evidence="6">
    <location>
        <begin position="1"/>
        <end position="47"/>
    </location>
</feature>
<evidence type="ECO:0000259" key="8">
    <source>
        <dbReference type="PROSITE" id="PS50850"/>
    </source>
</evidence>
<keyword evidence="4 7" id="KW-1133">Transmembrane helix</keyword>
<evidence type="ECO:0000259" key="9">
    <source>
        <dbReference type="PROSITE" id="PS50940"/>
    </source>
</evidence>
<dbReference type="SUPFAM" id="SSF103473">
    <property type="entry name" value="MFS general substrate transporter"/>
    <property type="match status" value="1"/>
</dbReference>
<protein>
    <submittedName>
        <fullName evidence="10">Putative efflux pump antibiotic resistance protein</fullName>
    </submittedName>
</protein>
<dbReference type="RefSeq" id="XP_024667743.1">
    <property type="nucleotide sequence ID" value="XM_024817021.1"/>
</dbReference>
<dbReference type="Gene3D" id="1.20.1250.20">
    <property type="entry name" value="MFS general substrate transporter like domains"/>
    <property type="match status" value="1"/>
</dbReference>
<organism evidence="10 11">
    <name type="scientific">Aspergillus candidus</name>
    <dbReference type="NCBI Taxonomy" id="41067"/>
    <lineage>
        <taxon>Eukaryota</taxon>
        <taxon>Fungi</taxon>
        <taxon>Dikarya</taxon>
        <taxon>Ascomycota</taxon>
        <taxon>Pezizomycotina</taxon>
        <taxon>Eurotiomycetes</taxon>
        <taxon>Eurotiomycetidae</taxon>
        <taxon>Eurotiales</taxon>
        <taxon>Aspergillaceae</taxon>
        <taxon>Aspergillus</taxon>
        <taxon>Aspergillus subgen. Circumdati</taxon>
    </lineage>
</organism>
<dbReference type="InterPro" id="IPR036259">
    <property type="entry name" value="MFS_trans_sf"/>
</dbReference>
<dbReference type="GO" id="GO:0005576">
    <property type="term" value="C:extracellular region"/>
    <property type="evidence" value="ECO:0007669"/>
    <property type="project" value="InterPro"/>
</dbReference>
<dbReference type="FunFam" id="1.20.1250.20:FF:000196">
    <property type="entry name" value="MFS toxin efflux pump (AflT)"/>
    <property type="match status" value="1"/>
</dbReference>
<dbReference type="PROSITE" id="PS50940">
    <property type="entry name" value="CHIT_BIND_II"/>
    <property type="match status" value="1"/>
</dbReference>
<proteinExistence type="inferred from homology"/>
<accession>A0A2I2EZC8</accession>
<dbReference type="GO" id="GO:0022857">
    <property type="term" value="F:transmembrane transporter activity"/>
    <property type="evidence" value="ECO:0007669"/>
    <property type="project" value="InterPro"/>
</dbReference>
<dbReference type="AlphaFoldDB" id="A0A2I2EZC8"/>
<dbReference type="InterPro" id="IPR011701">
    <property type="entry name" value="MFS"/>
</dbReference>
<comment type="similarity">
    <text evidence="2">Belongs to the major facilitator superfamily. TCR/Tet family.</text>
</comment>
<feature type="transmembrane region" description="Helical" evidence="7">
    <location>
        <begin position="57"/>
        <end position="77"/>
    </location>
</feature>
<sequence length="649" mass="69289">MGYDPETTAKSQPERDALGTPATPSQDKPEVTSRDDGSEPLSATESDSKEHHVYPSFWQGIIVMIGLCSSLLCVSLDQTILATAIPRITDEFHSLADVGWYGSSYLFATTAMQMVWGKLYTFYPAKWMFLVGIAIFEAGSLVCALSRSSAMLIVGRSVSGMGAGSLSAGAIVIVTNTIPLRKRPIYLGFIGCVHTVTSVAGPLLGGVLTDHASWRWCFYINLPCGAVSFIAIFFLLNSNAAPASHLTAKEKVLHMDLIGLFFFIPGVISFLLALEWGGSQYDWDNRRIIVLFVVSSVLLLIFTGVQVRQKDRATLPPRIITERNMLGVLCYTICNSGALFVFTYYLPVWFQAIKGLSATKSGLMSLPTELGVVAASLSGGVLVTVLGYYTPFLITSSAISSIGAGLLSTLVPASGLGKILGYQVVMSVGIGLGFQNAMLVPQVALAPEDTIMAIATLSFAHSFASSISLTIGQTVFHNGLVRNLREVAPSVDAGLVREGATQLRERVSGDMLEPVLRAYSLAVTQTFYVGLAMCLLSLLGSVSLQWLPVRERMDGEKAGEVGDESEMQFKLSLAVFLTTLLASHVAAAPTASPAGAGACHPGKIWAHPHDCHKYLQCGPDGKKIESACGPGTGFNSKTNSCQTQADVCH</sequence>
<evidence type="ECO:0000313" key="11">
    <source>
        <dbReference type="Proteomes" id="UP000234585"/>
    </source>
</evidence>
<keyword evidence="11" id="KW-1185">Reference proteome</keyword>